<organism evidence="2 3">
    <name type="scientific">Pseudomonas oryziphila</name>
    <dbReference type="NCBI Taxonomy" id="2894079"/>
    <lineage>
        <taxon>Bacteria</taxon>
        <taxon>Pseudomonadati</taxon>
        <taxon>Pseudomonadota</taxon>
        <taxon>Gammaproteobacteria</taxon>
        <taxon>Pseudomonadales</taxon>
        <taxon>Pseudomonadaceae</taxon>
        <taxon>Pseudomonas</taxon>
    </lineage>
</organism>
<evidence type="ECO:0000313" key="3">
    <source>
        <dbReference type="Proteomes" id="UP000272622"/>
    </source>
</evidence>
<name>A0ABM7CWB2_9PSED</name>
<keyword evidence="3" id="KW-1185">Reference proteome</keyword>
<evidence type="ECO:0000313" key="2">
    <source>
        <dbReference type="EMBL" id="AZL75782.1"/>
    </source>
</evidence>
<gene>
    <name evidence="2" type="ORF">EI693_22925</name>
</gene>
<accession>A0ABM7CWB2</accession>
<feature type="coiled-coil region" evidence="1">
    <location>
        <begin position="110"/>
        <end position="144"/>
    </location>
</feature>
<proteinExistence type="predicted"/>
<evidence type="ECO:0000256" key="1">
    <source>
        <dbReference type="SAM" id="Coils"/>
    </source>
</evidence>
<sequence length="179" mass="20868">MTSNKVIIKGTPPAWEDSEYQRRLTLELHRYRNTRDCMELIHTALEYDFLNLLIEKHSQGYRLNKHYPASHEQLSHAIWLTKPDDQQQADIEKVKDKIKNEYVDHLHTQHDKYKELLRKQLLQAQEEKERKAAAQAQAKKLAAIDKEVAECYGELVIPTSIPEPKPAEVTPAEFSLDLV</sequence>
<dbReference type="EMBL" id="CP034337">
    <property type="protein sequence ID" value="AZL75782.1"/>
    <property type="molecule type" value="Genomic_DNA"/>
</dbReference>
<dbReference type="RefSeq" id="WP_125465642.1">
    <property type="nucleotide sequence ID" value="NZ_CP034337.1"/>
</dbReference>
<dbReference type="Proteomes" id="UP000272622">
    <property type="component" value="Chromosome"/>
</dbReference>
<keyword evidence="1" id="KW-0175">Coiled coil</keyword>
<protein>
    <submittedName>
        <fullName evidence="2">Uncharacterized protein</fullName>
    </submittedName>
</protein>
<reference evidence="2 3" key="1">
    <citation type="submission" date="2018-12" db="EMBL/GenBank/DDBJ databases">
        <authorList>
            <person name="Li S."/>
            <person name="Yang R."/>
            <person name="Chen G."/>
            <person name="Zou L."/>
            <person name="Zhang C."/>
            <person name="Chen Y."/>
            <person name="Liu Z."/>
            <person name="Li Y."/>
            <person name="Yan Y."/>
            <person name="Huang M."/>
            <person name="Chen T."/>
        </authorList>
    </citation>
    <scope>NUCLEOTIDE SEQUENCE [LARGE SCALE GENOMIC DNA]</scope>
    <source>
        <strain evidence="2 3">2014</strain>
    </source>
</reference>